<reference evidence="11" key="1">
    <citation type="journal article" date="2022" name="bioRxiv">
        <title>Sequencing and chromosome-scale assembly of the giantPleurodeles waltlgenome.</title>
        <authorList>
            <person name="Brown T."/>
            <person name="Elewa A."/>
            <person name="Iarovenko S."/>
            <person name="Subramanian E."/>
            <person name="Araus A.J."/>
            <person name="Petzold A."/>
            <person name="Susuki M."/>
            <person name="Suzuki K.-i.T."/>
            <person name="Hayashi T."/>
            <person name="Toyoda A."/>
            <person name="Oliveira C."/>
            <person name="Osipova E."/>
            <person name="Leigh N.D."/>
            <person name="Simon A."/>
            <person name="Yun M.H."/>
        </authorList>
    </citation>
    <scope>NUCLEOTIDE SEQUENCE</scope>
    <source>
        <strain evidence="11">20211129_DDA</strain>
        <tissue evidence="11">Liver</tissue>
    </source>
</reference>
<comment type="caution">
    <text evidence="8">Lacks conserved residue(s) required for the propagation of feature annotation.</text>
</comment>
<dbReference type="GO" id="GO:0005198">
    <property type="term" value="F:structural molecule activity"/>
    <property type="evidence" value="ECO:0007669"/>
    <property type="project" value="InterPro"/>
</dbReference>
<evidence type="ECO:0000256" key="5">
    <source>
        <dbReference type="ARBA" id="ARBA00022949"/>
    </source>
</evidence>
<comment type="similarity">
    <text evidence="1 8">Belongs to the claudin family.</text>
</comment>
<comment type="subcellular location">
    <subcellularLocation>
        <location evidence="8">Cell junction</location>
        <location evidence="8">Tight junction</location>
    </subcellularLocation>
    <subcellularLocation>
        <location evidence="8">Cell membrane</location>
        <topology evidence="8">Multi-pass membrane protein</topology>
    </subcellularLocation>
</comment>
<sequence length="210" mass="22713">MGVSFSIVGLLCAVIACAMPTWKVTAFIGSSIVVAQIIWEGLWMNCIVQTTGHMQCKTYDSMLALPQDLQIARALTIVCILLAIMGLFVSIIGAKCTKCIDEASVKNRVMILAGILFFLSGLLCFIPICWLAIHIIDDFYNPLVAEPLKRELGSSLYIGWGGSVLLMLGGALLSCSCPTWGDRYQQQKGHSAPPVPTTAQPAGLNKQDYV</sequence>
<evidence type="ECO:0000256" key="4">
    <source>
        <dbReference type="ARBA" id="ARBA00022692"/>
    </source>
</evidence>
<evidence type="ECO:0000313" key="11">
    <source>
        <dbReference type="EMBL" id="KAJ1126099.1"/>
    </source>
</evidence>
<feature type="signal peptide" evidence="10">
    <location>
        <begin position="1"/>
        <end position="18"/>
    </location>
</feature>
<dbReference type="GO" id="GO:0005923">
    <property type="term" value="C:bicellular tight junction"/>
    <property type="evidence" value="ECO:0007669"/>
    <property type="project" value="UniProtKB-SubCell"/>
</dbReference>
<keyword evidence="12" id="KW-1185">Reference proteome</keyword>
<dbReference type="Pfam" id="PF00822">
    <property type="entry name" value="PMP22_Claudin"/>
    <property type="match status" value="1"/>
</dbReference>
<feature type="transmembrane region" description="Helical" evidence="8">
    <location>
        <begin position="109"/>
        <end position="136"/>
    </location>
</feature>
<feature type="transmembrane region" description="Helical" evidence="8">
    <location>
        <begin position="71"/>
        <end position="97"/>
    </location>
</feature>
<dbReference type="PANTHER" id="PTHR12002">
    <property type="entry name" value="CLAUDIN"/>
    <property type="match status" value="1"/>
</dbReference>
<keyword evidence="3 8" id="KW-1003">Cell membrane</keyword>
<keyword evidence="10" id="KW-0732">Signal</keyword>
<comment type="function">
    <text evidence="8">Claudins function as major constituents of the tight junction complexes that regulate the permeability of epithelia.</text>
</comment>
<dbReference type="PRINTS" id="PR01077">
    <property type="entry name" value="CLAUDIN"/>
</dbReference>
<dbReference type="PROSITE" id="PS01346">
    <property type="entry name" value="CLAUDIN"/>
    <property type="match status" value="1"/>
</dbReference>
<feature type="chain" id="PRO_5043574679" description="Claudin" evidence="10">
    <location>
        <begin position="19"/>
        <end position="210"/>
    </location>
</feature>
<dbReference type="GO" id="GO:0005886">
    <property type="term" value="C:plasma membrane"/>
    <property type="evidence" value="ECO:0007669"/>
    <property type="project" value="UniProtKB-SubCell"/>
</dbReference>
<keyword evidence="5 8" id="KW-0965">Cell junction</keyword>
<dbReference type="InterPro" id="IPR006187">
    <property type="entry name" value="Claudin"/>
</dbReference>
<evidence type="ECO:0000256" key="9">
    <source>
        <dbReference type="SAM" id="MobiDB-lite"/>
    </source>
</evidence>
<evidence type="ECO:0000256" key="6">
    <source>
        <dbReference type="ARBA" id="ARBA00022989"/>
    </source>
</evidence>
<dbReference type="Proteomes" id="UP001066276">
    <property type="component" value="Chromosome 7"/>
</dbReference>
<keyword evidence="2 8" id="KW-0796">Tight junction</keyword>
<dbReference type="InterPro" id="IPR017974">
    <property type="entry name" value="Claudin_CS"/>
</dbReference>
<dbReference type="InterPro" id="IPR003553">
    <property type="entry name" value="Claudin9"/>
</dbReference>
<comment type="caution">
    <text evidence="11">The sequence shown here is derived from an EMBL/GenBank/DDBJ whole genome shotgun (WGS) entry which is preliminary data.</text>
</comment>
<dbReference type="FunFam" id="1.20.140.150:FF:000001">
    <property type="entry name" value="Claudin"/>
    <property type="match status" value="1"/>
</dbReference>
<evidence type="ECO:0000256" key="10">
    <source>
        <dbReference type="SAM" id="SignalP"/>
    </source>
</evidence>
<keyword evidence="6 8" id="KW-1133">Transmembrane helix</keyword>
<dbReference type="EMBL" id="JANPWB010000011">
    <property type="protein sequence ID" value="KAJ1126099.1"/>
    <property type="molecule type" value="Genomic_DNA"/>
</dbReference>
<evidence type="ECO:0000256" key="7">
    <source>
        <dbReference type="ARBA" id="ARBA00023136"/>
    </source>
</evidence>
<evidence type="ECO:0000256" key="1">
    <source>
        <dbReference type="ARBA" id="ARBA00008295"/>
    </source>
</evidence>
<protein>
    <recommendedName>
        <fullName evidence="8">Claudin</fullName>
    </recommendedName>
</protein>
<evidence type="ECO:0000256" key="3">
    <source>
        <dbReference type="ARBA" id="ARBA00022475"/>
    </source>
</evidence>
<proteinExistence type="inferred from homology"/>
<name>A0AAV7PFZ4_PLEWA</name>
<accession>A0AAV7PFZ4</accession>
<dbReference type="InterPro" id="IPR004031">
    <property type="entry name" value="PMP22/EMP/MP20/Claudin"/>
</dbReference>
<organism evidence="11 12">
    <name type="scientific">Pleurodeles waltl</name>
    <name type="common">Iberian ribbed newt</name>
    <dbReference type="NCBI Taxonomy" id="8319"/>
    <lineage>
        <taxon>Eukaryota</taxon>
        <taxon>Metazoa</taxon>
        <taxon>Chordata</taxon>
        <taxon>Craniata</taxon>
        <taxon>Vertebrata</taxon>
        <taxon>Euteleostomi</taxon>
        <taxon>Amphibia</taxon>
        <taxon>Batrachia</taxon>
        <taxon>Caudata</taxon>
        <taxon>Salamandroidea</taxon>
        <taxon>Salamandridae</taxon>
        <taxon>Pleurodelinae</taxon>
        <taxon>Pleurodeles</taxon>
    </lineage>
</organism>
<feature type="region of interest" description="Disordered" evidence="9">
    <location>
        <begin position="187"/>
        <end position="210"/>
    </location>
</feature>
<keyword evidence="4 8" id="KW-0812">Transmembrane</keyword>
<dbReference type="PRINTS" id="PR01382">
    <property type="entry name" value="CLAUDIN9"/>
</dbReference>
<dbReference type="AlphaFoldDB" id="A0AAV7PFZ4"/>
<evidence type="ECO:0000256" key="8">
    <source>
        <dbReference type="RuleBase" id="RU060637"/>
    </source>
</evidence>
<keyword evidence="7 8" id="KW-0472">Membrane</keyword>
<evidence type="ECO:0000256" key="2">
    <source>
        <dbReference type="ARBA" id="ARBA00022427"/>
    </source>
</evidence>
<dbReference type="Gene3D" id="1.20.140.150">
    <property type="match status" value="1"/>
</dbReference>
<feature type="transmembrane region" description="Helical" evidence="8">
    <location>
        <begin position="156"/>
        <end position="181"/>
    </location>
</feature>
<evidence type="ECO:0000313" key="12">
    <source>
        <dbReference type="Proteomes" id="UP001066276"/>
    </source>
</evidence>
<gene>
    <name evidence="11" type="ORF">NDU88_004509</name>
</gene>